<proteinExistence type="predicted"/>
<evidence type="ECO:0000313" key="2">
    <source>
        <dbReference type="Proteomes" id="UP000428260"/>
    </source>
</evidence>
<evidence type="ECO:0000313" key="1">
    <source>
        <dbReference type="EMBL" id="QGY44251.1"/>
    </source>
</evidence>
<dbReference type="Proteomes" id="UP000428260">
    <property type="component" value="Chromosome"/>
</dbReference>
<keyword evidence="2" id="KW-1185">Reference proteome</keyword>
<dbReference type="KEGG" id="mcos:GM418_11465"/>
<accession>A0A6I6JP61</accession>
<name>A0A6I6JP61_9BACT</name>
<dbReference type="EMBL" id="CP046401">
    <property type="protein sequence ID" value="QGY44251.1"/>
    <property type="molecule type" value="Genomic_DNA"/>
</dbReference>
<gene>
    <name evidence="1" type="ORF">GM418_11465</name>
</gene>
<organism evidence="1 2">
    <name type="scientific">Maribellus comscasis</name>
    <dbReference type="NCBI Taxonomy" id="2681766"/>
    <lineage>
        <taxon>Bacteria</taxon>
        <taxon>Pseudomonadati</taxon>
        <taxon>Bacteroidota</taxon>
        <taxon>Bacteroidia</taxon>
        <taxon>Marinilabiliales</taxon>
        <taxon>Prolixibacteraceae</taxon>
        <taxon>Maribellus</taxon>
    </lineage>
</organism>
<reference evidence="1 2" key="1">
    <citation type="submission" date="2019-11" db="EMBL/GenBank/DDBJ databases">
        <authorList>
            <person name="Zheng R.K."/>
            <person name="Sun C.M."/>
        </authorList>
    </citation>
    <scope>NUCLEOTIDE SEQUENCE [LARGE SCALE GENOMIC DNA]</scope>
    <source>
        <strain evidence="1 2">WC007</strain>
    </source>
</reference>
<sequence>MDNEQKAAMDRAAMEEQLQQQKKNAYLSTLDTIINVFGQESAIAKAALLAKQAHAIATTVINIAKGTGESAAAAPFPLNIPLIIGFVGQVAGLIATIKGATKKTKAYATGKYPEIQFAGRPKTGMYSGPHLGLFNEVSGQPEMVIDGITTRRIRTNAPEILDAIYSYRDGHAPRYADGKYPEFGNTSNSSGAVLKRNRELEVIENFTRALDENTSATRRFMTWKPYVSIETIEKKLQQWNEIKKRSRFSQT</sequence>
<dbReference type="AlphaFoldDB" id="A0A6I6JP61"/>
<dbReference type="RefSeq" id="WP_158866164.1">
    <property type="nucleotide sequence ID" value="NZ_CP046401.1"/>
</dbReference>
<protein>
    <submittedName>
        <fullName evidence="1">Uncharacterized protein</fullName>
    </submittedName>
</protein>